<dbReference type="Pfam" id="PF13966">
    <property type="entry name" value="zf-RVT"/>
    <property type="match status" value="1"/>
</dbReference>
<evidence type="ECO:0000313" key="3">
    <source>
        <dbReference type="Proteomes" id="UP001234989"/>
    </source>
</evidence>
<dbReference type="PANTHER" id="PTHR33116">
    <property type="entry name" value="REVERSE TRANSCRIPTASE ZINC-BINDING DOMAIN-CONTAINING PROTEIN-RELATED-RELATED"/>
    <property type="match status" value="1"/>
</dbReference>
<evidence type="ECO:0000313" key="2">
    <source>
        <dbReference type="EMBL" id="WMV49323.1"/>
    </source>
</evidence>
<accession>A0AAF0ZTM6</accession>
<keyword evidence="3" id="KW-1185">Reference proteome</keyword>
<dbReference type="AlphaFoldDB" id="A0AAF0ZTM6"/>
<organism evidence="2 3">
    <name type="scientific">Solanum verrucosum</name>
    <dbReference type="NCBI Taxonomy" id="315347"/>
    <lineage>
        <taxon>Eukaryota</taxon>
        <taxon>Viridiplantae</taxon>
        <taxon>Streptophyta</taxon>
        <taxon>Embryophyta</taxon>
        <taxon>Tracheophyta</taxon>
        <taxon>Spermatophyta</taxon>
        <taxon>Magnoliopsida</taxon>
        <taxon>eudicotyledons</taxon>
        <taxon>Gunneridae</taxon>
        <taxon>Pentapetalae</taxon>
        <taxon>asterids</taxon>
        <taxon>lamiids</taxon>
        <taxon>Solanales</taxon>
        <taxon>Solanaceae</taxon>
        <taxon>Solanoideae</taxon>
        <taxon>Solaneae</taxon>
        <taxon>Solanum</taxon>
    </lineage>
</organism>
<dbReference type="Proteomes" id="UP001234989">
    <property type="component" value="Chromosome 10"/>
</dbReference>
<dbReference type="InterPro" id="IPR026960">
    <property type="entry name" value="RVT-Znf"/>
</dbReference>
<feature type="domain" description="Reverse transcriptase zinc-binding" evidence="1">
    <location>
        <begin position="300"/>
        <end position="357"/>
    </location>
</feature>
<proteinExistence type="predicted"/>
<protein>
    <recommendedName>
        <fullName evidence="1">Reverse transcriptase zinc-binding domain-containing protein</fullName>
    </recommendedName>
</protein>
<name>A0AAF0ZTM6_SOLVR</name>
<gene>
    <name evidence="2" type="ORF">MTR67_042708</name>
</gene>
<sequence length="375" mass="44340">KQRNPLSPTLFIITTEVLARSLNQLHKDQKYKGQSYSMKKMMKVLIDYEKVSGQMVNLDKSLVYMHEKVPLGVCNQIKRITGIKQGSFPFTYLGCPIFYGRKKNAHFEMLINKVIKRLSSWQNRLLSFGGRYVLIAHVLQSMPIYVLSAMNPPDGVIKQLHRIFAKKIWANITGAKNKHWVAWDNMCYPKKEGGLGLRSLHDVSKALFAKLWWKFRTSTNSLWASFMWKKYCALYHIEENTKEKEVEVKEFITESDWDKVKLLQHLTTEMTEYIMENISPPKSQSGNDVAWWMANTQGRFNVKTTWDMMRRKQEPRRDFELIWHKGLPFKLNFFIWRVWKRRIATDDNLKKMKINKCPDIGAVTERRRKQCLIYS</sequence>
<dbReference type="PANTHER" id="PTHR33116:SF67">
    <property type="entry name" value="REVERSE TRANSCRIPTASE"/>
    <property type="match status" value="1"/>
</dbReference>
<feature type="non-terminal residue" evidence="2">
    <location>
        <position position="1"/>
    </location>
</feature>
<reference evidence="2" key="1">
    <citation type="submission" date="2023-08" db="EMBL/GenBank/DDBJ databases">
        <title>A de novo genome assembly of Solanum verrucosum Schlechtendal, a Mexican diploid species geographically isolated from the other diploid A-genome species in potato relatives.</title>
        <authorList>
            <person name="Hosaka K."/>
        </authorList>
    </citation>
    <scope>NUCLEOTIDE SEQUENCE</scope>
    <source>
        <tissue evidence="2">Young leaves</tissue>
    </source>
</reference>
<evidence type="ECO:0000259" key="1">
    <source>
        <dbReference type="Pfam" id="PF13966"/>
    </source>
</evidence>
<dbReference type="EMBL" id="CP133621">
    <property type="protein sequence ID" value="WMV49323.1"/>
    <property type="molecule type" value="Genomic_DNA"/>
</dbReference>